<organism evidence="1 2">
    <name type="scientific">Stigmatella ashevillensis</name>
    <dbReference type="NCBI Taxonomy" id="2995309"/>
    <lineage>
        <taxon>Bacteria</taxon>
        <taxon>Pseudomonadati</taxon>
        <taxon>Myxococcota</taxon>
        <taxon>Myxococcia</taxon>
        <taxon>Myxococcales</taxon>
        <taxon>Cystobacterineae</taxon>
        <taxon>Archangiaceae</taxon>
        <taxon>Stigmatella</taxon>
    </lineage>
</organism>
<dbReference type="RefSeq" id="WP_272141765.1">
    <property type="nucleotide sequence ID" value="NZ_JAQNDM010000002.1"/>
</dbReference>
<dbReference type="Gene3D" id="2.130.10.80">
    <property type="entry name" value="Galactose oxidase/kelch, beta-propeller"/>
    <property type="match status" value="1"/>
</dbReference>
<dbReference type="InterPro" id="IPR037293">
    <property type="entry name" value="Gal_Oxidase_central_sf"/>
</dbReference>
<evidence type="ECO:0000313" key="1">
    <source>
        <dbReference type="EMBL" id="MDC0711771.1"/>
    </source>
</evidence>
<sequence>MSLASGEAAQVYVPASGTWTSMASPRNVHTATLLPNGTVLVAGESNSTLEVYTP</sequence>
<reference evidence="1 2" key="1">
    <citation type="submission" date="2022-11" db="EMBL/GenBank/DDBJ databases">
        <title>Minimal conservation of predation-associated metabolite biosynthetic gene clusters underscores biosynthetic potential of Myxococcota including descriptions for ten novel species: Archangium lansinium sp. nov., Myxococcus landrumus sp. nov., Nannocystis bai.</title>
        <authorList>
            <person name="Ahearne A."/>
            <person name="Stevens C."/>
            <person name="Dowd S."/>
        </authorList>
    </citation>
    <scope>NUCLEOTIDE SEQUENCE [LARGE SCALE GENOMIC DNA]</scope>
    <source>
        <strain evidence="1 2">NCWAL01</strain>
    </source>
</reference>
<keyword evidence="2" id="KW-1185">Reference proteome</keyword>
<comment type="caution">
    <text evidence="1">The sequence shown here is derived from an EMBL/GenBank/DDBJ whole genome shotgun (WGS) entry which is preliminary data.</text>
</comment>
<protein>
    <submittedName>
        <fullName evidence="1">Uncharacterized protein</fullName>
    </submittedName>
</protein>
<evidence type="ECO:0000313" key="2">
    <source>
        <dbReference type="Proteomes" id="UP001221838"/>
    </source>
</evidence>
<name>A0ABT5DE43_9BACT</name>
<gene>
    <name evidence="1" type="ORF">POL68_25100</name>
</gene>
<dbReference type="InterPro" id="IPR011043">
    <property type="entry name" value="Gal_Oxase/kelch_b-propeller"/>
</dbReference>
<proteinExistence type="predicted"/>
<accession>A0ABT5DE43</accession>
<dbReference type="Proteomes" id="UP001221838">
    <property type="component" value="Unassembled WGS sequence"/>
</dbReference>
<dbReference type="SUPFAM" id="SSF50965">
    <property type="entry name" value="Galactose oxidase, central domain"/>
    <property type="match status" value="1"/>
</dbReference>
<dbReference type="EMBL" id="JAQNDM010000002">
    <property type="protein sequence ID" value="MDC0711771.1"/>
    <property type="molecule type" value="Genomic_DNA"/>
</dbReference>